<gene>
    <name evidence="1" type="ORF">RFB13_23110</name>
</gene>
<dbReference type="Pfam" id="PF08012">
    <property type="entry name" value="DUF1702"/>
    <property type="match status" value="1"/>
</dbReference>
<accession>A0ABY9PPL8</accession>
<evidence type="ECO:0000313" key="2">
    <source>
        <dbReference type="Proteomes" id="UP001235341"/>
    </source>
</evidence>
<evidence type="ECO:0000313" key="1">
    <source>
        <dbReference type="EMBL" id="WMT14056.1"/>
    </source>
</evidence>
<reference evidence="1 2" key="1">
    <citation type="submission" date="2023-08" db="EMBL/GenBank/DDBJ databases">
        <title>Complete Genome and Methylome dissection of Serratia fonticola NEB369.</title>
        <authorList>
            <person name="Fomenkov A."/>
            <person name="Roberts R.D."/>
        </authorList>
    </citation>
    <scope>NUCLEOTIDE SEQUENCE [LARGE SCALE GENOMIC DNA]</scope>
    <source>
        <strain evidence="1 2">NEB369</strain>
    </source>
</reference>
<dbReference type="RefSeq" id="WP_309205413.1">
    <property type="nucleotide sequence ID" value="NZ_CP133586.1"/>
</dbReference>
<dbReference type="EMBL" id="CP133586">
    <property type="protein sequence ID" value="WMT14056.1"/>
    <property type="molecule type" value="Genomic_DNA"/>
</dbReference>
<name>A0ABY9PPL8_SERFO</name>
<keyword evidence="2" id="KW-1185">Reference proteome</keyword>
<dbReference type="Proteomes" id="UP001235341">
    <property type="component" value="Chromosome"/>
</dbReference>
<proteinExistence type="predicted"/>
<organism evidence="1 2">
    <name type="scientific">Serratia fonticola</name>
    <dbReference type="NCBI Taxonomy" id="47917"/>
    <lineage>
        <taxon>Bacteria</taxon>
        <taxon>Pseudomonadati</taxon>
        <taxon>Pseudomonadota</taxon>
        <taxon>Gammaproteobacteria</taxon>
        <taxon>Enterobacterales</taxon>
        <taxon>Yersiniaceae</taxon>
        <taxon>Serratia</taxon>
    </lineage>
</organism>
<sequence>MMGALRLSETQASASHPSILKWIVARRVAAFRCSPTDRSLVVKIASTFVSGFSETIAAGDPGASIRYVESNNEEFFKPFYVEGASLALAASRALPVFKASAGPSDLLYHLPGFKHVIYAGWGWWHAFMPRPARGLQNSIDATDIFSALTIDGAAFARAFLFARPPDFDLRIPPVSTAKKRLWVQGYGRALWFLATANVSIIERQRKRVGNELSADLDSGLGLASGFAGMVSPTSSFLTTIRADKSAYLQGYAFGLTARAMSTPAAFSCWLLSLTPGEKQNAQRLISRCLIEPRSINACPTNVYTKWQDELRADFQQYEIT</sequence>
<protein>
    <submittedName>
        <fullName evidence="1">DUF1702 family protein</fullName>
    </submittedName>
</protein>
<dbReference type="InterPro" id="IPR012964">
    <property type="entry name" value="DUF1702"/>
</dbReference>